<proteinExistence type="predicted"/>
<feature type="chain" id="PRO_5026970099" evidence="1">
    <location>
        <begin position="29"/>
        <end position="104"/>
    </location>
</feature>
<feature type="signal peptide" evidence="1">
    <location>
        <begin position="1"/>
        <end position="28"/>
    </location>
</feature>
<comment type="caution">
    <text evidence="2">The sequence shown here is derived from an EMBL/GenBank/DDBJ whole genome shotgun (WGS) entry which is preliminary data.</text>
</comment>
<dbReference type="AlphaFoldDB" id="A0A6N7KPT3"/>
<dbReference type="RefSeq" id="WP_153460750.1">
    <property type="nucleotide sequence ID" value="NZ_WBOF01000001.1"/>
</dbReference>
<dbReference type="Proteomes" id="UP000450000">
    <property type="component" value="Unassembled WGS sequence"/>
</dbReference>
<evidence type="ECO:0000256" key="1">
    <source>
        <dbReference type="SAM" id="SignalP"/>
    </source>
</evidence>
<name>A0A6N7KPT3_9ACTN</name>
<dbReference type="OrthoDB" id="4331072at2"/>
<evidence type="ECO:0000313" key="3">
    <source>
        <dbReference type="Proteomes" id="UP000450000"/>
    </source>
</evidence>
<organism evidence="2 3">
    <name type="scientific">Streptomyces kaniharaensis</name>
    <dbReference type="NCBI Taxonomy" id="212423"/>
    <lineage>
        <taxon>Bacteria</taxon>
        <taxon>Bacillati</taxon>
        <taxon>Actinomycetota</taxon>
        <taxon>Actinomycetes</taxon>
        <taxon>Kitasatosporales</taxon>
        <taxon>Streptomycetaceae</taxon>
        <taxon>Streptomyces</taxon>
    </lineage>
</organism>
<reference evidence="2 3" key="1">
    <citation type="submission" date="2019-09" db="EMBL/GenBank/DDBJ databases">
        <title>Genome Sequences of Streptomyces kaniharaensis ATCC 21070.</title>
        <authorList>
            <person name="Zhu W."/>
            <person name="De Crecy-Lagard V."/>
            <person name="Richards N.G."/>
        </authorList>
    </citation>
    <scope>NUCLEOTIDE SEQUENCE [LARGE SCALE GENOMIC DNA]</scope>
    <source>
        <strain evidence="2 3">SF-557</strain>
    </source>
</reference>
<protein>
    <submittedName>
        <fullName evidence="2">Uncharacterized protein</fullName>
    </submittedName>
</protein>
<gene>
    <name evidence="2" type="ORF">F7Q99_08605</name>
</gene>
<dbReference type="EMBL" id="WBOF01000001">
    <property type="protein sequence ID" value="MQS12347.1"/>
    <property type="molecule type" value="Genomic_DNA"/>
</dbReference>
<keyword evidence="3" id="KW-1185">Reference proteome</keyword>
<sequence>MRARKALPALALPLALPLVLVAAPAAVAAETTVVVTGARSAPGGWSTATCPAHTHLTGGGYTFAPAAPGDTVLVNAPVPSDPGTWSARAELGVVTAYALCETEG</sequence>
<evidence type="ECO:0000313" key="2">
    <source>
        <dbReference type="EMBL" id="MQS12347.1"/>
    </source>
</evidence>
<keyword evidence="1" id="KW-0732">Signal</keyword>
<accession>A0A6N7KPT3</accession>